<protein>
    <submittedName>
        <fullName evidence="2">Uncharacterized protein</fullName>
    </submittedName>
</protein>
<reference evidence="2" key="1">
    <citation type="journal article" date="2021" name="Proc. Natl. Acad. Sci. U.S.A.">
        <title>A Catalog of Tens of Thousands of Viruses from Human Metagenomes Reveals Hidden Associations with Chronic Diseases.</title>
        <authorList>
            <person name="Tisza M.J."/>
            <person name="Buck C.B."/>
        </authorList>
    </citation>
    <scope>NUCLEOTIDE SEQUENCE</scope>
    <source>
        <strain evidence="2">Ctf8W5</strain>
    </source>
</reference>
<sequence length="147" mass="18005">MYSTERELAEAIQKEYVKKGIKRPERDELTPTIIREYLKALILNCMQMYMDTQNMDYAYTLKILLRLFYVSEFDGKVKRSQSTEAELIMDIVMPELYEERPPAEIAEMAVRLLPEIRQQRHRELRQQRAEEERRRGRERYWKRKNKR</sequence>
<name>A0A8S5Q812_9CAUD</name>
<accession>A0A8S5Q812</accession>
<evidence type="ECO:0000313" key="2">
    <source>
        <dbReference type="EMBL" id="DAE14969.1"/>
    </source>
</evidence>
<feature type="compositionally biased region" description="Basic and acidic residues" evidence="1">
    <location>
        <begin position="124"/>
        <end position="139"/>
    </location>
</feature>
<proteinExistence type="predicted"/>
<evidence type="ECO:0000256" key="1">
    <source>
        <dbReference type="SAM" id="MobiDB-lite"/>
    </source>
</evidence>
<dbReference type="EMBL" id="BK015597">
    <property type="protein sequence ID" value="DAE14969.1"/>
    <property type="molecule type" value="Genomic_DNA"/>
</dbReference>
<organism evidence="2">
    <name type="scientific">Siphoviridae sp. ctf8W5</name>
    <dbReference type="NCBI Taxonomy" id="2825595"/>
    <lineage>
        <taxon>Viruses</taxon>
        <taxon>Duplodnaviria</taxon>
        <taxon>Heunggongvirae</taxon>
        <taxon>Uroviricota</taxon>
        <taxon>Caudoviricetes</taxon>
    </lineage>
</organism>
<feature type="region of interest" description="Disordered" evidence="1">
    <location>
        <begin position="121"/>
        <end position="147"/>
    </location>
</feature>